<evidence type="ECO:0000313" key="3">
    <source>
        <dbReference type="Proteomes" id="UP000269721"/>
    </source>
</evidence>
<feature type="compositionally biased region" description="Basic and acidic residues" evidence="1">
    <location>
        <begin position="153"/>
        <end position="169"/>
    </location>
</feature>
<feature type="region of interest" description="Disordered" evidence="1">
    <location>
        <begin position="134"/>
        <end position="175"/>
    </location>
</feature>
<name>A0A4P9WFW1_9FUNG</name>
<sequence length="289" mass="31208">MPAYFGGEGAGPEESQAPVASASLPTYKLPPFGRVDLASLQGHLNPYRRGDPRRPSLEGGTHLRLGKSHATRLRRACDAPKKTELKGYSTCSNTPITSSSISKVANELVLECYGSDVVVDVDALVHSVDLPGAVPVDGGESAVDQKGATPPHTPKEDDPYPRAHHQPEHIRRHPPIILRISISRREVGHDGHLLTKHMAHGASQAVPSEGAALSGRRAQGPLDSFERLDLDRSRRPSGSELLRRALEPAGRHTERVEVLQEVGFDVCDGHVHCDVVVNLYVRGFGEGVD</sequence>
<accession>A0A4P9WFW1</accession>
<dbReference type="EMBL" id="KZ994960">
    <property type="protein sequence ID" value="RKO91669.1"/>
    <property type="molecule type" value="Genomic_DNA"/>
</dbReference>
<gene>
    <name evidence="2" type="ORF">BDK51DRAFT_50990</name>
</gene>
<evidence type="ECO:0000313" key="2">
    <source>
        <dbReference type="EMBL" id="RKO91669.1"/>
    </source>
</evidence>
<evidence type="ECO:0000256" key="1">
    <source>
        <dbReference type="SAM" id="MobiDB-lite"/>
    </source>
</evidence>
<feature type="compositionally biased region" description="Gly residues" evidence="1">
    <location>
        <begin position="1"/>
        <end position="10"/>
    </location>
</feature>
<organism evidence="2 3">
    <name type="scientific">Blyttiomyces helicus</name>
    <dbReference type="NCBI Taxonomy" id="388810"/>
    <lineage>
        <taxon>Eukaryota</taxon>
        <taxon>Fungi</taxon>
        <taxon>Fungi incertae sedis</taxon>
        <taxon>Chytridiomycota</taxon>
        <taxon>Chytridiomycota incertae sedis</taxon>
        <taxon>Chytridiomycetes</taxon>
        <taxon>Chytridiomycetes incertae sedis</taxon>
        <taxon>Blyttiomyces</taxon>
    </lineage>
</organism>
<feature type="region of interest" description="Disordered" evidence="1">
    <location>
        <begin position="1"/>
        <end position="22"/>
    </location>
</feature>
<reference evidence="3" key="1">
    <citation type="journal article" date="2018" name="Nat. Microbiol.">
        <title>Leveraging single-cell genomics to expand the fungal tree of life.</title>
        <authorList>
            <person name="Ahrendt S.R."/>
            <person name="Quandt C.A."/>
            <person name="Ciobanu D."/>
            <person name="Clum A."/>
            <person name="Salamov A."/>
            <person name="Andreopoulos B."/>
            <person name="Cheng J.F."/>
            <person name="Woyke T."/>
            <person name="Pelin A."/>
            <person name="Henrissat B."/>
            <person name="Reynolds N.K."/>
            <person name="Benny G.L."/>
            <person name="Smith M.E."/>
            <person name="James T.Y."/>
            <person name="Grigoriev I.V."/>
        </authorList>
    </citation>
    <scope>NUCLEOTIDE SEQUENCE [LARGE SCALE GENOMIC DNA]</scope>
</reference>
<protein>
    <submittedName>
        <fullName evidence="2">Uncharacterized protein</fullName>
    </submittedName>
</protein>
<proteinExistence type="predicted"/>
<keyword evidence="3" id="KW-1185">Reference proteome</keyword>
<dbReference type="Proteomes" id="UP000269721">
    <property type="component" value="Unassembled WGS sequence"/>
</dbReference>
<dbReference type="AlphaFoldDB" id="A0A4P9WFW1"/>